<dbReference type="GO" id="GO:0043041">
    <property type="term" value="P:amino acid activation for nonribosomal peptide biosynthetic process"/>
    <property type="evidence" value="ECO:0007669"/>
    <property type="project" value="TreeGrafter"/>
</dbReference>
<dbReference type="InterPro" id="IPR045851">
    <property type="entry name" value="AMP-bd_C_sf"/>
</dbReference>
<dbReference type="CDD" id="cd05930">
    <property type="entry name" value="A_NRPS"/>
    <property type="match status" value="1"/>
</dbReference>
<dbReference type="Gene3D" id="3.40.50.12780">
    <property type="entry name" value="N-terminal domain of ligase-like"/>
    <property type="match status" value="1"/>
</dbReference>
<keyword evidence="4" id="KW-1185">Reference proteome</keyword>
<dbReference type="InterPro" id="IPR000873">
    <property type="entry name" value="AMP-dep_synth/lig_dom"/>
</dbReference>
<dbReference type="PROSITE" id="PS00455">
    <property type="entry name" value="AMP_BINDING"/>
    <property type="match status" value="1"/>
</dbReference>
<reference evidence="4" key="1">
    <citation type="submission" date="2016-10" db="EMBL/GenBank/DDBJ databases">
        <authorList>
            <person name="Varghese N."/>
            <person name="Submissions S."/>
        </authorList>
    </citation>
    <scope>NUCLEOTIDE SEQUENCE [LARGE SCALE GENOMIC DNA]</scope>
    <source>
        <strain evidence="4">CGMCC 4.5579</strain>
    </source>
</reference>
<dbReference type="InterPro" id="IPR025110">
    <property type="entry name" value="AMP-bd_C"/>
</dbReference>
<dbReference type="PANTHER" id="PTHR45527:SF1">
    <property type="entry name" value="FATTY ACID SYNTHASE"/>
    <property type="match status" value="1"/>
</dbReference>
<evidence type="ECO:0000313" key="3">
    <source>
        <dbReference type="EMBL" id="SFP43525.1"/>
    </source>
</evidence>
<evidence type="ECO:0000313" key="4">
    <source>
        <dbReference type="Proteomes" id="UP000198727"/>
    </source>
</evidence>
<dbReference type="GO" id="GO:0005737">
    <property type="term" value="C:cytoplasm"/>
    <property type="evidence" value="ECO:0007669"/>
    <property type="project" value="TreeGrafter"/>
</dbReference>
<gene>
    <name evidence="3" type="ORF">SAMN05421810_102575</name>
</gene>
<feature type="domain" description="AMP-binding enzyme C-terminal" evidence="2">
    <location>
        <begin position="398"/>
        <end position="473"/>
    </location>
</feature>
<evidence type="ECO:0000259" key="1">
    <source>
        <dbReference type="Pfam" id="PF00501"/>
    </source>
</evidence>
<dbReference type="PANTHER" id="PTHR45527">
    <property type="entry name" value="NONRIBOSOMAL PEPTIDE SYNTHETASE"/>
    <property type="match status" value="1"/>
</dbReference>
<accession>A0A1I5QB96</accession>
<dbReference type="InterPro" id="IPR020845">
    <property type="entry name" value="AMP-binding_CS"/>
</dbReference>
<name>A0A1I5QB96_9PSEU</name>
<dbReference type="InterPro" id="IPR042099">
    <property type="entry name" value="ANL_N_sf"/>
</dbReference>
<proteinExistence type="predicted"/>
<dbReference type="SUPFAM" id="SSF56801">
    <property type="entry name" value="Acetyl-CoA synthetase-like"/>
    <property type="match status" value="1"/>
</dbReference>
<dbReference type="Gene3D" id="3.30.300.30">
    <property type="match status" value="1"/>
</dbReference>
<sequence length="481" mass="51569">MTNDSVVPYVRDVVRRWPGHDAVSWAGTTVSYGELHALASAIAAVLLEFHGEAVAVRVPSGHRQIATLLGVLAAGAQLLWLGAHETGERGRVVLRDLRPACLVLDGAEDEFAEFYRAELSGKILDLGTVVPTAAPLVPVEPGGPAYFAYTSGSTGTPKGVAQTHAALAQFTSWLGGTFEMGPGARVAQWVAPEHDPALCEVFATLVSGGTLCPVPERIRANPDKLVGWLAEERITHLQTIPSFMRELLRAGLPSTLRCLLLMGEALPAELVNGLRSALPAARLVNLYGPTEVIAATWHEIAGEVQDTTPIGVPIPGRAVLVLDDQDQPCPVGVTGNLVVRSPYVTPGYFGVGRTDAFRPDGCYRTGDLACLRPDGLLEFRGRRDFQVKVAGVRLELGEVEAALAGHESVRECAVVPTVDADGLTTHLVAYVVPHKEPEVRAWRSYLRARFGRSMSPIRVKVLSGRLPRTVAGKVDRRRLAG</sequence>
<dbReference type="GO" id="GO:0031177">
    <property type="term" value="F:phosphopantetheine binding"/>
    <property type="evidence" value="ECO:0007669"/>
    <property type="project" value="TreeGrafter"/>
</dbReference>
<protein>
    <submittedName>
        <fullName evidence="3">Amino acid adenylation domain-containing protein</fullName>
    </submittedName>
</protein>
<dbReference type="EMBL" id="FOWW01000002">
    <property type="protein sequence ID" value="SFP43525.1"/>
    <property type="molecule type" value="Genomic_DNA"/>
</dbReference>
<dbReference type="AlphaFoldDB" id="A0A1I5QB96"/>
<dbReference type="STRING" id="587909.SAMN05421810_102575"/>
<organism evidence="3 4">
    <name type="scientific">Amycolatopsis arida</name>
    <dbReference type="NCBI Taxonomy" id="587909"/>
    <lineage>
        <taxon>Bacteria</taxon>
        <taxon>Bacillati</taxon>
        <taxon>Actinomycetota</taxon>
        <taxon>Actinomycetes</taxon>
        <taxon>Pseudonocardiales</taxon>
        <taxon>Pseudonocardiaceae</taxon>
        <taxon>Amycolatopsis</taxon>
    </lineage>
</organism>
<evidence type="ECO:0000259" key="2">
    <source>
        <dbReference type="Pfam" id="PF13193"/>
    </source>
</evidence>
<dbReference type="Pfam" id="PF00501">
    <property type="entry name" value="AMP-binding"/>
    <property type="match status" value="1"/>
</dbReference>
<dbReference type="Proteomes" id="UP000198727">
    <property type="component" value="Unassembled WGS sequence"/>
</dbReference>
<feature type="domain" description="AMP-dependent synthetase/ligase" evidence="1">
    <location>
        <begin position="12"/>
        <end position="349"/>
    </location>
</feature>
<dbReference type="GO" id="GO:0044550">
    <property type="term" value="P:secondary metabolite biosynthetic process"/>
    <property type="evidence" value="ECO:0007669"/>
    <property type="project" value="TreeGrafter"/>
</dbReference>
<dbReference type="Pfam" id="PF13193">
    <property type="entry name" value="AMP-binding_C"/>
    <property type="match status" value="1"/>
</dbReference>